<dbReference type="EMBL" id="JAHRHJ020000005">
    <property type="protein sequence ID" value="KAH9314289.1"/>
    <property type="molecule type" value="Genomic_DNA"/>
</dbReference>
<dbReference type="PANTHER" id="PTHR33625:SF4">
    <property type="entry name" value="OS08G0179900 PROTEIN"/>
    <property type="match status" value="1"/>
</dbReference>
<gene>
    <name evidence="2" type="ORF">KI387_022916</name>
</gene>
<evidence type="ECO:0000313" key="3">
    <source>
        <dbReference type="Proteomes" id="UP000824469"/>
    </source>
</evidence>
<accession>A0AA38G1B1</accession>
<evidence type="ECO:0000313" key="2">
    <source>
        <dbReference type="EMBL" id="KAH9314289.1"/>
    </source>
</evidence>
<reference evidence="2 3" key="1">
    <citation type="journal article" date="2021" name="Nat. Plants">
        <title>The Taxus genome provides insights into paclitaxel biosynthesis.</title>
        <authorList>
            <person name="Xiong X."/>
            <person name="Gou J."/>
            <person name="Liao Q."/>
            <person name="Li Y."/>
            <person name="Zhou Q."/>
            <person name="Bi G."/>
            <person name="Li C."/>
            <person name="Du R."/>
            <person name="Wang X."/>
            <person name="Sun T."/>
            <person name="Guo L."/>
            <person name="Liang H."/>
            <person name="Lu P."/>
            <person name="Wu Y."/>
            <person name="Zhang Z."/>
            <person name="Ro D.K."/>
            <person name="Shang Y."/>
            <person name="Huang S."/>
            <person name="Yan J."/>
        </authorList>
    </citation>
    <scope>NUCLEOTIDE SEQUENCE [LARGE SCALE GENOMIC DNA]</scope>
    <source>
        <strain evidence="2">Ta-2019</strain>
    </source>
</reference>
<feature type="compositionally biased region" description="Low complexity" evidence="1">
    <location>
        <begin position="34"/>
        <end position="58"/>
    </location>
</feature>
<evidence type="ECO:0000256" key="1">
    <source>
        <dbReference type="SAM" id="MobiDB-lite"/>
    </source>
</evidence>
<sequence>MKMNPNMITRGGGMMLRRAGNVLTGRAAIQQTANTNSSSNSHSSSKTKPAASSSYSCSTEEEEECVGGRGEWRSLSWSWEGEGEGEYEEDQFVFGGGGIPAPFDSPPTKQEVEEAVSNLQSAFPFSGSQSNQTSLPLSSVEHNNDPAGVAESLESNTKSCKTVVDWIEPELHFSNRGVVQPLGHNNVFDAFQLLQNSPAVQGMVVSLASDKAIWDAVLKNEQVVEFRKSLQKGGSNMQEITEGSDDASAAEKTNLFAQTMENVKLKVTEYMEKITELIHNILGFADKKVFAESD</sequence>
<protein>
    <submittedName>
        <fullName evidence="2">Uncharacterized protein</fullName>
    </submittedName>
</protein>
<keyword evidence="3" id="KW-1185">Reference proteome</keyword>
<feature type="region of interest" description="Disordered" evidence="1">
    <location>
        <begin position="32"/>
        <end position="69"/>
    </location>
</feature>
<name>A0AA38G1B1_TAXCH</name>
<organism evidence="2 3">
    <name type="scientific">Taxus chinensis</name>
    <name type="common">Chinese yew</name>
    <name type="synonym">Taxus wallichiana var. chinensis</name>
    <dbReference type="NCBI Taxonomy" id="29808"/>
    <lineage>
        <taxon>Eukaryota</taxon>
        <taxon>Viridiplantae</taxon>
        <taxon>Streptophyta</taxon>
        <taxon>Embryophyta</taxon>
        <taxon>Tracheophyta</taxon>
        <taxon>Spermatophyta</taxon>
        <taxon>Pinopsida</taxon>
        <taxon>Pinidae</taxon>
        <taxon>Conifers II</taxon>
        <taxon>Cupressales</taxon>
        <taxon>Taxaceae</taxon>
        <taxon>Taxus</taxon>
    </lineage>
</organism>
<dbReference type="PANTHER" id="PTHR33625">
    <property type="entry name" value="OS08G0179900 PROTEIN"/>
    <property type="match status" value="1"/>
</dbReference>
<comment type="caution">
    <text evidence="2">The sequence shown here is derived from an EMBL/GenBank/DDBJ whole genome shotgun (WGS) entry which is preliminary data.</text>
</comment>
<feature type="region of interest" description="Disordered" evidence="1">
    <location>
        <begin position="123"/>
        <end position="154"/>
    </location>
</feature>
<proteinExistence type="predicted"/>
<feature type="compositionally biased region" description="Polar residues" evidence="1">
    <location>
        <begin position="123"/>
        <end position="141"/>
    </location>
</feature>
<dbReference type="Proteomes" id="UP000824469">
    <property type="component" value="Unassembled WGS sequence"/>
</dbReference>
<dbReference type="AlphaFoldDB" id="A0AA38G1B1"/>